<protein>
    <recommendedName>
        <fullName evidence="4">MARVEL domain-containing protein</fullName>
    </recommendedName>
</protein>
<dbReference type="Proteomes" id="UP000193240">
    <property type="component" value="Unassembled WGS sequence"/>
</dbReference>
<accession>A0A1Y2LNA5</accession>
<proteinExistence type="predicted"/>
<feature type="transmembrane region" description="Helical" evidence="1">
    <location>
        <begin position="189"/>
        <end position="207"/>
    </location>
</feature>
<keyword evidence="1" id="KW-1133">Transmembrane helix</keyword>
<reference evidence="2 3" key="1">
    <citation type="journal article" date="2017" name="Genome Announc.">
        <title>Genome sequence of the saprophytic ascomycete Epicoccum nigrum ICMP 19927 strain isolated from New Zealand.</title>
        <authorList>
            <person name="Fokin M."/>
            <person name="Fleetwood D."/>
            <person name="Weir B.S."/>
            <person name="Villas-Boas S.G."/>
        </authorList>
    </citation>
    <scope>NUCLEOTIDE SEQUENCE [LARGE SCALE GENOMIC DNA]</scope>
    <source>
        <strain evidence="2 3">ICMP 19927</strain>
    </source>
</reference>
<keyword evidence="1" id="KW-0472">Membrane</keyword>
<name>A0A1Y2LNA5_EPING</name>
<sequence>MNLKLASIKLSTLVNAGALLSSSALVGLSLAAIILANESDHVYTSSFPPGEYVWNDRTTRSVFIEYTRSNVIKTYAAAGLALFVGLQGLFVFGASFQRPAPTQLSKPLFGAAALSSIVAIASAIWSAASEAHIRKTTCSFDGARPAQHFTCSVENAACTAIRRFEFSMGWREWERILDRGCLGSRHARFLVYPIAVVSVLLAGLYAVKAWNKQVGADDENGTGAEREGLLRI</sequence>
<organism evidence="2 3">
    <name type="scientific">Epicoccum nigrum</name>
    <name type="common">Soil fungus</name>
    <name type="synonym">Epicoccum purpurascens</name>
    <dbReference type="NCBI Taxonomy" id="105696"/>
    <lineage>
        <taxon>Eukaryota</taxon>
        <taxon>Fungi</taxon>
        <taxon>Dikarya</taxon>
        <taxon>Ascomycota</taxon>
        <taxon>Pezizomycotina</taxon>
        <taxon>Dothideomycetes</taxon>
        <taxon>Pleosporomycetidae</taxon>
        <taxon>Pleosporales</taxon>
        <taxon>Pleosporineae</taxon>
        <taxon>Didymellaceae</taxon>
        <taxon>Epicoccum</taxon>
    </lineage>
</organism>
<evidence type="ECO:0000256" key="1">
    <source>
        <dbReference type="SAM" id="Phobius"/>
    </source>
</evidence>
<evidence type="ECO:0000313" key="2">
    <source>
        <dbReference type="EMBL" id="OSS45285.1"/>
    </source>
</evidence>
<dbReference type="EMBL" id="KZ107854">
    <property type="protein sequence ID" value="OSS45285.1"/>
    <property type="molecule type" value="Genomic_DNA"/>
</dbReference>
<keyword evidence="1" id="KW-0812">Transmembrane</keyword>
<feature type="transmembrane region" description="Helical" evidence="1">
    <location>
        <begin position="75"/>
        <end position="96"/>
    </location>
</feature>
<feature type="transmembrane region" description="Helical" evidence="1">
    <location>
        <begin position="12"/>
        <end position="36"/>
    </location>
</feature>
<evidence type="ECO:0008006" key="4">
    <source>
        <dbReference type="Google" id="ProtNLM"/>
    </source>
</evidence>
<feature type="transmembrane region" description="Helical" evidence="1">
    <location>
        <begin position="108"/>
        <end position="128"/>
    </location>
</feature>
<dbReference type="AlphaFoldDB" id="A0A1Y2LNA5"/>
<keyword evidence="3" id="KW-1185">Reference proteome</keyword>
<gene>
    <name evidence="2" type="ORF">B5807_10162</name>
</gene>
<evidence type="ECO:0000313" key="3">
    <source>
        <dbReference type="Proteomes" id="UP000193240"/>
    </source>
</evidence>
<dbReference type="InParanoid" id="A0A1Y2LNA5"/>